<gene>
    <name evidence="3" type="ORF">SAMN05421538_10145</name>
</gene>
<dbReference type="Pfam" id="PF04909">
    <property type="entry name" value="Amidohydro_2"/>
    <property type="match status" value="1"/>
</dbReference>
<keyword evidence="4" id="KW-1185">Reference proteome</keyword>
<sequence>MTMIDTHLHLVDRTALTYPWLADAPALDRDWTHEDYAREAAACGITAALHMEVDVAEDLIAAETAHIESLPDRADVPIIGIIGGCRPESPRFAQQIEQALSGGAVVGLRRVLHTMPDDLSRTAQFRDNLRRLSDHDLPFDLCVLARQLPLAIALADAAPDTQFVLDHCGVPDIAGGAFDGWARDIAALAERPNVAAKISGLPAYAAPGWTPSDLRRWTDHVAASFGFDRLVWGSDWFVCTLGGGLTKWAEATRDLFAHASEAERHALYAANAARIWKLPLD</sequence>
<evidence type="ECO:0000313" key="3">
    <source>
        <dbReference type="EMBL" id="SDD18506.1"/>
    </source>
</evidence>
<evidence type="ECO:0000256" key="1">
    <source>
        <dbReference type="ARBA" id="ARBA00038310"/>
    </source>
</evidence>
<reference evidence="3 4" key="1">
    <citation type="submission" date="2016-10" db="EMBL/GenBank/DDBJ databases">
        <authorList>
            <person name="de Groot N.N."/>
        </authorList>
    </citation>
    <scope>NUCLEOTIDE SEQUENCE [LARGE SCALE GENOMIC DNA]</scope>
    <source>
        <strain evidence="3 4">DSM 22220</strain>
    </source>
</reference>
<dbReference type="STRING" id="591205.SAMN05421538_10145"/>
<dbReference type="InterPro" id="IPR052350">
    <property type="entry name" value="Metallo-dep_Lactonases"/>
</dbReference>
<comment type="similarity">
    <text evidence="1">Belongs to the metallo-dependent hydrolases superfamily.</text>
</comment>
<organism evidence="3 4">
    <name type="scientific">Paracoccus isoporae</name>
    <dbReference type="NCBI Taxonomy" id="591205"/>
    <lineage>
        <taxon>Bacteria</taxon>
        <taxon>Pseudomonadati</taxon>
        <taxon>Pseudomonadota</taxon>
        <taxon>Alphaproteobacteria</taxon>
        <taxon>Rhodobacterales</taxon>
        <taxon>Paracoccaceae</taxon>
        <taxon>Paracoccus</taxon>
    </lineage>
</organism>
<dbReference type="InterPro" id="IPR006680">
    <property type="entry name" value="Amidohydro-rel"/>
</dbReference>
<dbReference type="AlphaFoldDB" id="A0A1G6SQQ0"/>
<keyword evidence="3" id="KW-0378">Hydrolase</keyword>
<proteinExistence type="inferred from homology"/>
<dbReference type="RefSeq" id="WP_090519858.1">
    <property type="nucleotide sequence ID" value="NZ_FNAH01000001.1"/>
</dbReference>
<dbReference type="PANTHER" id="PTHR43569:SF2">
    <property type="entry name" value="AMIDOHYDROLASE-RELATED DOMAIN-CONTAINING PROTEIN"/>
    <property type="match status" value="1"/>
</dbReference>
<feature type="domain" description="Amidohydrolase-related" evidence="2">
    <location>
        <begin position="4"/>
        <end position="278"/>
    </location>
</feature>
<dbReference type="InterPro" id="IPR032466">
    <property type="entry name" value="Metal_Hydrolase"/>
</dbReference>
<accession>A0A1G6SQQ0</accession>
<dbReference type="OrthoDB" id="9787654at2"/>
<dbReference type="PANTHER" id="PTHR43569">
    <property type="entry name" value="AMIDOHYDROLASE"/>
    <property type="match status" value="1"/>
</dbReference>
<dbReference type="Proteomes" id="UP000199344">
    <property type="component" value="Unassembled WGS sequence"/>
</dbReference>
<dbReference type="SUPFAM" id="SSF51556">
    <property type="entry name" value="Metallo-dependent hydrolases"/>
    <property type="match status" value="1"/>
</dbReference>
<evidence type="ECO:0000313" key="4">
    <source>
        <dbReference type="Proteomes" id="UP000199344"/>
    </source>
</evidence>
<dbReference type="EMBL" id="FNAH01000001">
    <property type="protein sequence ID" value="SDD18506.1"/>
    <property type="molecule type" value="Genomic_DNA"/>
</dbReference>
<dbReference type="Gene3D" id="3.20.20.140">
    <property type="entry name" value="Metal-dependent hydrolases"/>
    <property type="match status" value="1"/>
</dbReference>
<dbReference type="GO" id="GO:0016787">
    <property type="term" value="F:hydrolase activity"/>
    <property type="evidence" value="ECO:0007669"/>
    <property type="project" value="UniProtKB-KW"/>
</dbReference>
<name>A0A1G6SQQ0_9RHOB</name>
<evidence type="ECO:0000259" key="2">
    <source>
        <dbReference type="Pfam" id="PF04909"/>
    </source>
</evidence>
<protein>
    <submittedName>
        <fullName evidence="3">Predicted metal-dependent hydrolase, TIM-barrel fold</fullName>
    </submittedName>
</protein>